<dbReference type="InterPro" id="IPR014830">
    <property type="entry name" value="Glycolipid_transfer_prot_dom"/>
</dbReference>
<dbReference type="GO" id="GO:1902388">
    <property type="term" value="F:ceramide 1-phosphate transfer activity"/>
    <property type="evidence" value="ECO:0007669"/>
    <property type="project" value="TreeGrafter"/>
</dbReference>
<keyword evidence="5" id="KW-1185">Reference proteome</keyword>
<protein>
    <recommendedName>
        <fullName evidence="3">Glycolipid transfer protein domain-containing protein</fullName>
    </recommendedName>
</protein>
<dbReference type="PANTHER" id="PTHR10219">
    <property type="entry name" value="GLYCOLIPID TRANSFER PROTEIN-RELATED"/>
    <property type="match status" value="1"/>
</dbReference>
<keyword evidence="1" id="KW-0813">Transport</keyword>
<evidence type="ECO:0000259" key="3">
    <source>
        <dbReference type="Pfam" id="PF08718"/>
    </source>
</evidence>
<dbReference type="AlphaFoldDB" id="W2RLC8"/>
<dbReference type="FunFam" id="1.10.3520.10:FF:000001">
    <property type="entry name" value="Pleckstrin domain-containing family A member 8"/>
    <property type="match status" value="1"/>
</dbReference>
<reference evidence="4 5" key="1">
    <citation type="submission" date="2013-03" db="EMBL/GenBank/DDBJ databases">
        <title>The Genome Sequence of Phialophora europaea CBS 101466.</title>
        <authorList>
            <consortium name="The Broad Institute Genomics Platform"/>
            <person name="Cuomo C."/>
            <person name="de Hoog S."/>
            <person name="Gorbushina A."/>
            <person name="Walker B."/>
            <person name="Young S.K."/>
            <person name="Zeng Q."/>
            <person name="Gargeya S."/>
            <person name="Fitzgerald M."/>
            <person name="Haas B."/>
            <person name="Abouelleil A."/>
            <person name="Allen A.W."/>
            <person name="Alvarado L."/>
            <person name="Arachchi H.M."/>
            <person name="Berlin A.M."/>
            <person name="Chapman S.B."/>
            <person name="Gainer-Dewar J."/>
            <person name="Goldberg J."/>
            <person name="Griggs A."/>
            <person name="Gujja S."/>
            <person name="Hansen M."/>
            <person name="Howarth C."/>
            <person name="Imamovic A."/>
            <person name="Ireland A."/>
            <person name="Larimer J."/>
            <person name="McCowan C."/>
            <person name="Murphy C."/>
            <person name="Pearson M."/>
            <person name="Poon T.W."/>
            <person name="Priest M."/>
            <person name="Roberts A."/>
            <person name="Saif S."/>
            <person name="Shea T."/>
            <person name="Sisk P."/>
            <person name="Sykes S."/>
            <person name="Wortman J."/>
            <person name="Nusbaum C."/>
            <person name="Birren B."/>
        </authorList>
    </citation>
    <scope>NUCLEOTIDE SEQUENCE [LARGE SCALE GENOMIC DNA]</scope>
    <source>
        <strain evidence="4 5">CBS 101466</strain>
    </source>
</reference>
<evidence type="ECO:0000313" key="4">
    <source>
        <dbReference type="EMBL" id="ETN36508.1"/>
    </source>
</evidence>
<accession>W2RLC8</accession>
<dbReference type="SUPFAM" id="SSF110004">
    <property type="entry name" value="Glycolipid transfer protein, GLTP"/>
    <property type="match status" value="1"/>
</dbReference>
<dbReference type="eggNOG" id="KOG3221">
    <property type="taxonomic scope" value="Eukaryota"/>
</dbReference>
<evidence type="ECO:0000256" key="2">
    <source>
        <dbReference type="SAM" id="MobiDB-lite"/>
    </source>
</evidence>
<sequence>MYPAVGHPSYKSDGASGLKVKMQARSLATSSFAARLFIFLLYVLGATATSEHGQQHHPRQWGGGRGGGASGRGGASNVGQNGGGGFRPQFGGPYRPTWFGQLQKRFDDVAIDGDKGIHTVDFLDAAQSLPAFFNLLSAVGFYPARNDNNANIQKVRNRYNNAPGDSRTLQSLVRNEKSDGVAYSGSAAEALLWLTRTLEFTAQSLRKDLNDNKNIAPDDPNPKKPLSEAFQKTYPGTLQKYHNSYQKSLFSAAWTFVPKRQDFYRRLAADQTSEAALEDAEKWVTALEKVVTLLKDFMNSHDSRW</sequence>
<dbReference type="HOGENOM" id="CLU_079400_0_0_1"/>
<dbReference type="Gene3D" id="1.10.3520.10">
    <property type="entry name" value="Glycolipid transfer protein"/>
    <property type="match status" value="1"/>
</dbReference>
<feature type="region of interest" description="Disordered" evidence="2">
    <location>
        <begin position="52"/>
        <end position="87"/>
    </location>
</feature>
<evidence type="ECO:0000313" key="5">
    <source>
        <dbReference type="Proteomes" id="UP000030752"/>
    </source>
</evidence>
<dbReference type="OrthoDB" id="205255at2759"/>
<feature type="compositionally biased region" description="Gly residues" evidence="2">
    <location>
        <begin position="61"/>
        <end position="86"/>
    </location>
</feature>
<dbReference type="Proteomes" id="UP000030752">
    <property type="component" value="Unassembled WGS sequence"/>
</dbReference>
<name>W2RLC8_CYPE1</name>
<feature type="domain" description="Glycolipid transfer protein" evidence="3">
    <location>
        <begin position="117"/>
        <end position="268"/>
    </location>
</feature>
<gene>
    <name evidence="4" type="ORF">HMPREF1541_08786</name>
</gene>
<dbReference type="Pfam" id="PF08718">
    <property type="entry name" value="GLTP"/>
    <property type="match status" value="1"/>
</dbReference>
<dbReference type="GeneID" id="19976125"/>
<dbReference type="EMBL" id="KB822725">
    <property type="protein sequence ID" value="ETN36508.1"/>
    <property type="molecule type" value="Genomic_DNA"/>
</dbReference>
<dbReference type="STRING" id="1220924.W2RLC8"/>
<dbReference type="GO" id="GO:0005829">
    <property type="term" value="C:cytosol"/>
    <property type="evidence" value="ECO:0007669"/>
    <property type="project" value="TreeGrafter"/>
</dbReference>
<dbReference type="InParanoid" id="W2RLC8"/>
<dbReference type="GO" id="GO:1902387">
    <property type="term" value="F:ceramide 1-phosphate binding"/>
    <property type="evidence" value="ECO:0007669"/>
    <property type="project" value="TreeGrafter"/>
</dbReference>
<proteinExistence type="predicted"/>
<dbReference type="PANTHER" id="PTHR10219:SF25">
    <property type="entry name" value="PLECKSTRIN HOMOLOGY DOMAIN-CONTAINING FAMILY A MEMBER 8"/>
    <property type="match status" value="1"/>
</dbReference>
<dbReference type="InterPro" id="IPR036497">
    <property type="entry name" value="GLTP_sf"/>
</dbReference>
<organism evidence="4 5">
    <name type="scientific">Cyphellophora europaea (strain CBS 101466)</name>
    <name type="common">Phialophora europaea</name>
    <dbReference type="NCBI Taxonomy" id="1220924"/>
    <lineage>
        <taxon>Eukaryota</taxon>
        <taxon>Fungi</taxon>
        <taxon>Dikarya</taxon>
        <taxon>Ascomycota</taxon>
        <taxon>Pezizomycotina</taxon>
        <taxon>Eurotiomycetes</taxon>
        <taxon>Chaetothyriomycetidae</taxon>
        <taxon>Chaetothyriales</taxon>
        <taxon>Cyphellophoraceae</taxon>
        <taxon>Cyphellophora</taxon>
    </lineage>
</organism>
<evidence type="ECO:0000256" key="1">
    <source>
        <dbReference type="ARBA" id="ARBA00022448"/>
    </source>
</evidence>
<dbReference type="RefSeq" id="XP_008721326.1">
    <property type="nucleotide sequence ID" value="XM_008723104.1"/>
</dbReference>
<dbReference type="GO" id="GO:0016020">
    <property type="term" value="C:membrane"/>
    <property type="evidence" value="ECO:0007669"/>
    <property type="project" value="TreeGrafter"/>
</dbReference>
<dbReference type="VEuPathDB" id="FungiDB:HMPREF1541_08786"/>